<feature type="region of interest" description="Disordered" evidence="1">
    <location>
        <begin position="29"/>
        <end position="74"/>
    </location>
</feature>
<dbReference type="STRING" id="28442.SAMN05443574_11173"/>
<feature type="compositionally biased region" description="Polar residues" evidence="1">
    <location>
        <begin position="60"/>
        <end position="70"/>
    </location>
</feature>
<feature type="compositionally biased region" description="Low complexity" evidence="1">
    <location>
        <begin position="40"/>
        <end position="59"/>
    </location>
</feature>
<evidence type="ECO:0000313" key="3">
    <source>
        <dbReference type="Proteomes" id="UP000182573"/>
    </source>
</evidence>
<dbReference type="PROSITE" id="PS51257">
    <property type="entry name" value="PROKAR_LIPOPROTEIN"/>
    <property type="match status" value="1"/>
</dbReference>
<reference evidence="2 3" key="1">
    <citation type="submission" date="2016-10" db="EMBL/GenBank/DDBJ databases">
        <authorList>
            <person name="de Groot N.N."/>
        </authorList>
    </citation>
    <scope>NUCLEOTIDE SEQUENCE [LARGE SCALE GENOMIC DNA]</scope>
    <source>
        <strain evidence="2 3">DSM 3756</strain>
    </source>
</reference>
<proteinExistence type="predicted"/>
<name>A0A1H2Y3F1_HALVA</name>
<protein>
    <submittedName>
        <fullName evidence="2">Uncharacterized protein</fullName>
    </submittedName>
</protein>
<gene>
    <name evidence="2" type="ORF">SAMN05443574_11173</name>
</gene>
<dbReference type="AlphaFoldDB" id="A0A1H2Y3F1"/>
<evidence type="ECO:0000313" key="2">
    <source>
        <dbReference type="EMBL" id="SDW99571.1"/>
    </source>
</evidence>
<dbReference type="Proteomes" id="UP000182573">
    <property type="component" value="Unassembled WGS sequence"/>
</dbReference>
<organism evidence="2 3">
    <name type="scientific">Haloarcula vallismortis</name>
    <name type="common">Halobacterium vallismortis</name>
    <dbReference type="NCBI Taxonomy" id="28442"/>
    <lineage>
        <taxon>Archaea</taxon>
        <taxon>Methanobacteriati</taxon>
        <taxon>Methanobacteriota</taxon>
        <taxon>Stenosarchaea group</taxon>
        <taxon>Halobacteria</taxon>
        <taxon>Halobacteriales</taxon>
        <taxon>Haloarculaceae</taxon>
        <taxon>Haloarcula</taxon>
    </lineage>
</organism>
<dbReference type="EMBL" id="FNOF01000011">
    <property type="protein sequence ID" value="SDW99571.1"/>
    <property type="molecule type" value="Genomic_DNA"/>
</dbReference>
<accession>A0A1H2Y3F1</accession>
<dbReference type="RefSeq" id="WP_004518087.1">
    <property type="nucleotide sequence ID" value="NZ_FNOF01000011.1"/>
</dbReference>
<sequence>MPRTTRRRTLYTLSAALSTLAGCAQFEVESGAETEQSDGAANEPTATVTAAETDAATSTDRGSTTGQTEAATDAEPDLREANVVGVAITNESGGDYRFDVTLYHDDDGEDGYANWWQVETLGGDRLGRRDLAHAHSTAPFTRSEMIPVPDDTACVVVRGHDQTHGYGGQAMTVAIPSGATRAIQQGSERQPVTASDCP</sequence>
<evidence type="ECO:0000256" key="1">
    <source>
        <dbReference type="SAM" id="MobiDB-lite"/>
    </source>
</evidence>